<keyword evidence="2" id="KW-1185">Reference proteome</keyword>
<dbReference type="OrthoDB" id="9893485at2"/>
<dbReference type="EMBL" id="PDKK01000002">
    <property type="protein sequence ID" value="RXK07571.1"/>
    <property type="molecule type" value="Genomic_DNA"/>
</dbReference>
<dbReference type="AlphaFoldDB" id="A0A4Q1AST5"/>
<name>A0A4Q1AST5_9BACT</name>
<proteinExistence type="predicted"/>
<organism evidence="1 2">
    <name type="scientific">Halarcobacter ebronensis</name>
    <dbReference type="NCBI Taxonomy" id="1462615"/>
    <lineage>
        <taxon>Bacteria</taxon>
        <taxon>Pseudomonadati</taxon>
        <taxon>Campylobacterota</taxon>
        <taxon>Epsilonproteobacteria</taxon>
        <taxon>Campylobacterales</taxon>
        <taxon>Arcobacteraceae</taxon>
        <taxon>Halarcobacter</taxon>
    </lineage>
</organism>
<evidence type="ECO:0000313" key="2">
    <source>
        <dbReference type="Proteomes" id="UP000289758"/>
    </source>
</evidence>
<comment type="caution">
    <text evidence="1">The sequence shown here is derived from an EMBL/GenBank/DDBJ whole genome shotgun (WGS) entry which is preliminary data.</text>
</comment>
<gene>
    <name evidence="1" type="ORF">CRV07_03670</name>
</gene>
<accession>A0A4Q1AST5</accession>
<evidence type="ECO:0000313" key="1">
    <source>
        <dbReference type="EMBL" id="RXK07571.1"/>
    </source>
</evidence>
<dbReference type="RefSeq" id="WP_129086454.1">
    <property type="nucleotide sequence ID" value="NZ_CP053836.1"/>
</dbReference>
<reference evidence="1 2" key="1">
    <citation type="submission" date="2017-10" db="EMBL/GenBank/DDBJ databases">
        <title>Genomics of the genus Arcobacter.</title>
        <authorList>
            <person name="Perez-Cataluna A."/>
            <person name="Figueras M.J."/>
        </authorList>
    </citation>
    <scope>NUCLEOTIDE SEQUENCE [LARGE SCALE GENOMIC DNA]</scope>
    <source>
        <strain evidence="1 2">CECT 8441</strain>
    </source>
</reference>
<protein>
    <submittedName>
        <fullName evidence="1">Uncharacterized protein</fullName>
    </submittedName>
</protein>
<dbReference type="Proteomes" id="UP000289758">
    <property type="component" value="Unassembled WGS sequence"/>
</dbReference>
<sequence length="77" mass="8876">MSLENSQEDFISNEEHKSRMERIKAFVSKCSIRNCPIVNIGNGSEEKESNVETFNSDNKLKLEPIPDTSYLKKKVNR</sequence>